<comment type="caution">
    <text evidence="1">The sequence shown here is derived from an EMBL/GenBank/DDBJ whole genome shotgun (WGS) entry which is preliminary data.</text>
</comment>
<reference evidence="1 2" key="1">
    <citation type="submission" date="2017-09" db="EMBL/GenBank/DDBJ databases">
        <title>Depth-based differentiation of microbial function through sediment-hosted aquifers and enrichment of novel symbionts in the deep terrestrial subsurface.</title>
        <authorList>
            <person name="Probst A.J."/>
            <person name="Ladd B."/>
            <person name="Jarett J.K."/>
            <person name="Geller-Mcgrath D.E."/>
            <person name="Sieber C.M."/>
            <person name="Emerson J.B."/>
            <person name="Anantharaman K."/>
            <person name="Thomas B.C."/>
            <person name="Malmstrom R."/>
            <person name="Stieglmeier M."/>
            <person name="Klingl A."/>
            <person name="Woyke T."/>
            <person name="Ryan C.M."/>
            <person name="Banfield J.F."/>
        </authorList>
    </citation>
    <scope>NUCLEOTIDE SEQUENCE [LARGE SCALE GENOMIC DNA]</scope>
    <source>
        <strain evidence="1">CG22_combo_CG10-13_8_21_14_all_38_20</strain>
    </source>
</reference>
<gene>
    <name evidence="1" type="ORF">COW99_04865</name>
</gene>
<evidence type="ECO:0000313" key="1">
    <source>
        <dbReference type="EMBL" id="PIP61316.1"/>
    </source>
</evidence>
<proteinExistence type="predicted"/>
<protein>
    <recommendedName>
        <fullName evidence="3">Xylose isomerase-like TIM barrel domain-containing protein</fullName>
    </recommendedName>
</protein>
<dbReference type="SUPFAM" id="SSF51658">
    <property type="entry name" value="Xylose isomerase-like"/>
    <property type="match status" value="1"/>
</dbReference>
<accession>A0A2H0BUE6</accession>
<dbReference type="EMBL" id="PCTA01000030">
    <property type="protein sequence ID" value="PIP61316.1"/>
    <property type="molecule type" value="Genomic_DNA"/>
</dbReference>
<evidence type="ECO:0000313" key="2">
    <source>
        <dbReference type="Proteomes" id="UP000231246"/>
    </source>
</evidence>
<evidence type="ECO:0008006" key="3">
    <source>
        <dbReference type="Google" id="ProtNLM"/>
    </source>
</evidence>
<dbReference type="AlphaFoldDB" id="A0A2H0BUE6"/>
<name>A0A2H0BUE6_9BACT</name>
<organism evidence="1 2">
    <name type="scientific">Candidatus Roizmanbacteria bacterium CG22_combo_CG10-13_8_21_14_all_38_20</name>
    <dbReference type="NCBI Taxonomy" id="1974862"/>
    <lineage>
        <taxon>Bacteria</taxon>
        <taxon>Candidatus Roizmaniibacteriota</taxon>
    </lineage>
</organism>
<sequence>MIKLGIKVGANEDDIARLEKTNPNSMEVRFILEQAKLFKPVLNYAKKHNIQANFHHWAAFDGVLANTAAPGKFGKESVQTVVDTIDTAAENKGGYVVYHTGTTWQNKVDHKVGRLTPLAQIATEDEAIGLFTTRALKLHRYANSKGIQLILETTPMFDAAQWMSQIGRLKRISIGKLPISIIDTLADQGINIANDFEHTACNYPDHDHAETFDYLYTKTQQLLSQTKLLHLGYLIPPYNGTDYHGDLSNPEFSTDVALPNKNEMLKLLELFKNHEKLWIISEPKTDHVGSYEKASDLLQSAGIRFE</sequence>
<dbReference type="Proteomes" id="UP000231246">
    <property type="component" value="Unassembled WGS sequence"/>
</dbReference>
<dbReference type="Gene3D" id="3.20.20.150">
    <property type="entry name" value="Divalent-metal-dependent TIM barrel enzymes"/>
    <property type="match status" value="1"/>
</dbReference>
<dbReference type="InterPro" id="IPR036237">
    <property type="entry name" value="Xyl_isomerase-like_sf"/>
</dbReference>